<dbReference type="eggNOG" id="COG2197">
    <property type="taxonomic scope" value="Bacteria"/>
</dbReference>
<reference evidence="6" key="1">
    <citation type="submission" date="2010-05" db="EMBL/GenBank/DDBJ databases">
        <title>Complete sequence of Methylotenera sp. 301.</title>
        <authorList>
            <person name="Lucas S."/>
            <person name="Copeland A."/>
            <person name="Lapidus A."/>
            <person name="Cheng J.-F."/>
            <person name="Bruce D."/>
            <person name="Goodwin L."/>
            <person name="Pitluck S."/>
            <person name="Clum A."/>
            <person name="Land M."/>
            <person name="Hauser L."/>
            <person name="Kyrpides N."/>
            <person name="Ivanova N."/>
            <person name="Chistoservova L."/>
            <person name="Kalyuzhnaya M."/>
            <person name="Woyke T."/>
        </authorList>
    </citation>
    <scope>NUCLEOTIDE SEQUENCE [LARGE SCALE GENOMIC DNA]</scope>
    <source>
        <strain evidence="6">301</strain>
    </source>
</reference>
<dbReference type="InterPro" id="IPR000792">
    <property type="entry name" value="Tscrpt_reg_LuxR_C"/>
</dbReference>
<protein>
    <submittedName>
        <fullName evidence="5">ATP-dependent transcriptional regulator, MalT-like, LuxR family</fullName>
    </submittedName>
</protein>
<dbReference type="PRINTS" id="PR00038">
    <property type="entry name" value="HTHLUXR"/>
</dbReference>
<dbReference type="GO" id="GO:0006355">
    <property type="term" value="P:regulation of DNA-templated transcription"/>
    <property type="evidence" value="ECO:0007669"/>
    <property type="project" value="InterPro"/>
</dbReference>
<dbReference type="STRING" id="666681.M301_1262"/>
<dbReference type="EMBL" id="CP002056">
    <property type="protein sequence ID" value="ADI29645.1"/>
    <property type="molecule type" value="Genomic_DNA"/>
</dbReference>
<dbReference type="Gene3D" id="1.10.10.10">
    <property type="entry name" value="Winged helix-like DNA-binding domain superfamily/Winged helix DNA-binding domain"/>
    <property type="match status" value="1"/>
</dbReference>
<dbReference type="PANTHER" id="PTHR44688">
    <property type="entry name" value="DNA-BINDING TRANSCRIPTIONAL ACTIVATOR DEVR_DOSR"/>
    <property type="match status" value="1"/>
</dbReference>
<dbReference type="AlphaFoldDB" id="D7DHW0"/>
<evidence type="ECO:0000256" key="2">
    <source>
        <dbReference type="ARBA" id="ARBA00023125"/>
    </source>
</evidence>
<evidence type="ECO:0000313" key="5">
    <source>
        <dbReference type="EMBL" id="ADI29645.1"/>
    </source>
</evidence>
<dbReference type="KEGG" id="meh:M301_1262"/>
<gene>
    <name evidence="5" type="ordered locus">M301_1262</name>
</gene>
<reference evidence="5 6" key="2">
    <citation type="journal article" date="2011" name="J. Bacteriol.">
        <title>Genomes of three methylotrophs from a single niche uncover genetic and metabolic divergence of Methylophilaceae.</title>
        <authorList>
            <person name="Lapidus A."/>
            <person name="Clum A."/>
            <person name="Labutti K."/>
            <person name="Kaluzhnaya M.G."/>
            <person name="Lim S."/>
            <person name="Beck D.A."/>
            <person name="Glavina Del Rio T."/>
            <person name="Nolan M."/>
            <person name="Mavromatis K."/>
            <person name="Huntemann M."/>
            <person name="Lucas S."/>
            <person name="Lidstrom M.E."/>
            <person name="Ivanova N."/>
            <person name="Chistoserdova L."/>
        </authorList>
    </citation>
    <scope>NUCLEOTIDE SEQUENCE [LARGE SCALE GENOMIC DNA]</scope>
    <source>
        <strain evidence="5 6">301</strain>
    </source>
</reference>
<dbReference type="SMART" id="SM00421">
    <property type="entry name" value="HTH_LUXR"/>
    <property type="match status" value="1"/>
</dbReference>
<dbReference type="InterPro" id="IPR017470">
    <property type="entry name" value="Tscrpt_reg_EpsA"/>
</dbReference>
<dbReference type="SUPFAM" id="SSF46894">
    <property type="entry name" value="C-terminal effector domain of the bipartite response regulators"/>
    <property type="match status" value="1"/>
</dbReference>
<keyword evidence="1" id="KW-0805">Transcription regulation</keyword>
<dbReference type="NCBIfam" id="TIGR03020">
    <property type="entry name" value="EpsA"/>
    <property type="match status" value="1"/>
</dbReference>
<keyword evidence="6" id="KW-1185">Reference proteome</keyword>
<dbReference type="InterPro" id="IPR016032">
    <property type="entry name" value="Sig_transdc_resp-reg_C-effctor"/>
</dbReference>
<dbReference type="PROSITE" id="PS50043">
    <property type="entry name" value="HTH_LUXR_2"/>
    <property type="match status" value="1"/>
</dbReference>
<dbReference type="RefSeq" id="WP_013147959.1">
    <property type="nucleotide sequence ID" value="NC_014207.1"/>
</dbReference>
<dbReference type="Pfam" id="PF00196">
    <property type="entry name" value="GerE"/>
    <property type="match status" value="1"/>
</dbReference>
<evidence type="ECO:0000259" key="4">
    <source>
        <dbReference type="PROSITE" id="PS50043"/>
    </source>
</evidence>
<sequence length="258" mass="29846">MDNTTQNKHWEKIFSVIQRSYAIENHLEFFSWLQNGVNEFLPHDVLIACWGDFEKKLVKSKLNYDVASNLSEINTQTVFDSNNGYDVCMLHLHQLWLNNNRCWFVINNLNHHQVESQFQIVLPKKLDQLNSLMVYGVSDVRGSNVCLYVFFSKENVFDVPNSVMGLIMPHIDNVLRKIQHLKPLKTPTESAIILDGTGLSVRELEIIHWIKSGKTNQEIATILDISQNTVKSHLKRVFQKMNVTRRAQAVAILMNKLN</sequence>
<proteinExistence type="predicted"/>
<dbReference type="CDD" id="cd06170">
    <property type="entry name" value="LuxR_C_like"/>
    <property type="match status" value="1"/>
</dbReference>
<evidence type="ECO:0000256" key="3">
    <source>
        <dbReference type="ARBA" id="ARBA00023163"/>
    </source>
</evidence>
<evidence type="ECO:0000313" key="6">
    <source>
        <dbReference type="Proteomes" id="UP000000383"/>
    </source>
</evidence>
<dbReference type="PROSITE" id="PS00622">
    <property type="entry name" value="HTH_LUXR_1"/>
    <property type="match status" value="1"/>
</dbReference>
<dbReference type="InterPro" id="IPR036388">
    <property type="entry name" value="WH-like_DNA-bd_sf"/>
</dbReference>
<keyword evidence="2" id="KW-0238">DNA-binding</keyword>
<dbReference type="OrthoDB" id="135231at2"/>
<organism evidence="5 6">
    <name type="scientific">Methylotenera versatilis (strain 301)</name>
    <dbReference type="NCBI Taxonomy" id="666681"/>
    <lineage>
        <taxon>Bacteria</taxon>
        <taxon>Pseudomonadati</taxon>
        <taxon>Pseudomonadota</taxon>
        <taxon>Betaproteobacteria</taxon>
        <taxon>Nitrosomonadales</taxon>
        <taxon>Methylophilaceae</taxon>
        <taxon>Methylotenera</taxon>
    </lineage>
</organism>
<dbReference type="HOGENOM" id="CLU_072786_3_0_4"/>
<dbReference type="GO" id="GO:0003677">
    <property type="term" value="F:DNA binding"/>
    <property type="evidence" value="ECO:0007669"/>
    <property type="project" value="UniProtKB-KW"/>
</dbReference>
<evidence type="ECO:0000256" key="1">
    <source>
        <dbReference type="ARBA" id="ARBA00023015"/>
    </source>
</evidence>
<keyword evidence="3" id="KW-0804">Transcription</keyword>
<feature type="domain" description="HTH luxR-type" evidence="4">
    <location>
        <begin position="192"/>
        <end position="257"/>
    </location>
</feature>
<dbReference type="PANTHER" id="PTHR44688:SF16">
    <property type="entry name" value="DNA-BINDING TRANSCRIPTIONAL ACTIVATOR DEVR_DOSR"/>
    <property type="match status" value="1"/>
</dbReference>
<dbReference type="Proteomes" id="UP000000383">
    <property type="component" value="Chromosome"/>
</dbReference>
<name>D7DHW0_METV0</name>
<accession>D7DHW0</accession>